<proteinExistence type="predicted"/>
<name>A0A0N5BHS5_STREA</name>
<dbReference type="WBParaSite" id="SPAL_0000551000.1">
    <property type="protein sequence ID" value="SPAL_0000551000.1"/>
    <property type="gene ID" value="SPAL_0000551000"/>
</dbReference>
<reference evidence="7" key="1">
    <citation type="submission" date="2017-02" db="UniProtKB">
        <authorList>
            <consortium name="WormBaseParasite"/>
        </authorList>
    </citation>
    <scope>IDENTIFICATION</scope>
</reference>
<evidence type="ECO:0000256" key="2">
    <source>
        <dbReference type="ARBA" id="ARBA00022692"/>
    </source>
</evidence>
<evidence type="ECO:0000256" key="5">
    <source>
        <dbReference type="SAM" id="Phobius"/>
    </source>
</evidence>
<protein>
    <submittedName>
        <fullName evidence="7">Post-GPI attachment to proteins factor 2-like</fullName>
    </submittedName>
</protein>
<dbReference type="GO" id="GO:0000139">
    <property type="term" value="C:Golgi membrane"/>
    <property type="evidence" value="ECO:0007669"/>
    <property type="project" value="InterPro"/>
</dbReference>
<evidence type="ECO:0000256" key="1">
    <source>
        <dbReference type="ARBA" id="ARBA00004127"/>
    </source>
</evidence>
<dbReference type="PANTHER" id="PTHR12892:SF11">
    <property type="entry name" value="POST-GPI ATTACHMENT TO PROTEINS FACTOR 2"/>
    <property type="match status" value="1"/>
</dbReference>
<feature type="transmembrane region" description="Helical" evidence="5">
    <location>
        <begin position="246"/>
        <end position="268"/>
    </location>
</feature>
<keyword evidence="3 5" id="KW-1133">Transmembrane helix</keyword>
<feature type="transmembrane region" description="Helical" evidence="5">
    <location>
        <begin position="175"/>
        <end position="198"/>
    </location>
</feature>
<dbReference type="InterPro" id="IPR039545">
    <property type="entry name" value="PGAP2"/>
</dbReference>
<comment type="subcellular location">
    <subcellularLocation>
        <location evidence="1">Endomembrane system</location>
        <topology evidence="1">Multi-pass membrane protein</topology>
    </subcellularLocation>
</comment>
<dbReference type="PANTHER" id="PTHR12892">
    <property type="entry name" value="FGF RECEPTOR ACTIVATING PROTEIN 1"/>
    <property type="match status" value="1"/>
</dbReference>
<dbReference type="Proteomes" id="UP000046392">
    <property type="component" value="Unplaced"/>
</dbReference>
<evidence type="ECO:0000313" key="6">
    <source>
        <dbReference type="Proteomes" id="UP000046392"/>
    </source>
</evidence>
<sequence length="360" mass="42568">MERKVTKFPCPRWHVDDIFNDGKVINKNEPVEGYNVYPYVTSFKTFGILCTYLIMLSYLISWVSYTWNKEELKYVLHDRAHVKYGNMFFKCYIYENDESGVIPSLFNLRLLVPFPNYFMRISVLTLIITRFFISFGHHIGAKIRKDKIISELSEREGKIAKIDKLKGYGKFYGKIIPLIPVVFLFELLCFAMVLIIHPALDSKLIYKSFFISYLFFSICHMILIVRSNMYKLEYNKFDKRLLSCQMVATILYIVSSPVTAIYHLSFASDILCHPLVSLDAFLMELLMIISYFAFHLSLMYDVKDIDFVFMATKDDLYFEVTNGCEDKYFPEMYREYCEENQVRKELKAVEENNNRIKMIN</sequence>
<keyword evidence="2 5" id="KW-0812">Transmembrane</keyword>
<evidence type="ECO:0000313" key="7">
    <source>
        <dbReference type="WBParaSite" id="SPAL_0000551000.1"/>
    </source>
</evidence>
<feature type="transmembrane region" description="Helical" evidence="5">
    <location>
        <begin position="280"/>
        <end position="300"/>
    </location>
</feature>
<dbReference type="GO" id="GO:0006506">
    <property type="term" value="P:GPI anchor biosynthetic process"/>
    <property type="evidence" value="ECO:0007669"/>
    <property type="project" value="TreeGrafter"/>
</dbReference>
<dbReference type="GO" id="GO:0005789">
    <property type="term" value="C:endoplasmic reticulum membrane"/>
    <property type="evidence" value="ECO:0007669"/>
    <property type="project" value="TreeGrafter"/>
</dbReference>
<feature type="transmembrane region" description="Helical" evidence="5">
    <location>
        <begin position="46"/>
        <end position="65"/>
    </location>
</feature>
<feature type="transmembrane region" description="Helical" evidence="5">
    <location>
        <begin position="204"/>
        <end position="225"/>
    </location>
</feature>
<keyword evidence="6" id="KW-1185">Reference proteome</keyword>
<evidence type="ECO:0000256" key="4">
    <source>
        <dbReference type="ARBA" id="ARBA00023136"/>
    </source>
</evidence>
<feature type="transmembrane region" description="Helical" evidence="5">
    <location>
        <begin position="117"/>
        <end position="135"/>
    </location>
</feature>
<organism evidence="6 7">
    <name type="scientific">Strongyloides papillosus</name>
    <name type="common">Intestinal threadworm</name>
    <dbReference type="NCBI Taxonomy" id="174720"/>
    <lineage>
        <taxon>Eukaryota</taxon>
        <taxon>Metazoa</taxon>
        <taxon>Ecdysozoa</taxon>
        <taxon>Nematoda</taxon>
        <taxon>Chromadorea</taxon>
        <taxon>Rhabditida</taxon>
        <taxon>Tylenchina</taxon>
        <taxon>Panagrolaimomorpha</taxon>
        <taxon>Strongyloidoidea</taxon>
        <taxon>Strongyloididae</taxon>
        <taxon>Strongyloides</taxon>
    </lineage>
</organism>
<accession>A0A0N5BHS5</accession>
<dbReference type="AlphaFoldDB" id="A0A0N5BHS5"/>
<evidence type="ECO:0000256" key="3">
    <source>
        <dbReference type="ARBA" id="ARBA00022989"/>
    </source>
</evidence>
<keyword evidence="4 5" id="KW-0472">Membrane</keyword>